<evidence type="ECO:0000313" key="3">
    <source>
        <dbReference type="Proteomes" id="UP000001416"/>
    </source>
</evidence>
<sequence length="167" mass="18520">MHCRSFPPIASPGSWVLILGTMPGKVSLREQQYYAHPQNLFWRITAEILGFDATSAYPLRVSSLKDHGVALWDVLQSCTRESSLDADIVAHTIVPNDFGRFFTACPDIRRVCFNGAKAAALYARHVKPFLQDAPTVEYVQLPSTSPANAAIPRADKLRAWSVIKHNA</sequence>
<dbReference type="InterPro" id="IPR005122">
    <property type="entry name" value="Uracil-DNA_glycosylase-like"/>
</dbReference>
<dbReference type="OrthoDB" id="9799921at2"/>
<dbReference type="AlphaFoldDB" id="Q82UD2"/>
<dbReference type="NCBIfam" id="TIGR04274">
    <property type="entry name" value="hypoxanDNAglyco"/>
    <property type="match status" value="1"/>
</dbReference>
<dbReference type="Pfam" id="PF03167">
    <property type="entry name" value="UDG"/>
    <property type="match status" value="1"/>
</dbReference>
<evidence type="ECO:0000313" key="2">
    <source>
        <dbReference type="EMBL" id="CAD85471.1"/>
    </source>
</evidence>
<feature type="domain" description="Uracil-DNA glycosylase-like" evidence="1">
    <location>
        <begin position="7"/>
        <end position="164"/>
    </location>
</feature>
<evidence type="ECO:0000259" key="1">
    <source>
        <dbReference type="SMART" id="SM00986"/>
    </source>
</evidence>
<dbReference type="HOGENOM" id="CLU_094865_0_0_4"/>
<dbReference type="EMBL" id="AL954747">
    <property type="protein sequence ID" value="CAD85471.1"/>
    <property type="molecule type" value="Genomic_DNA"/>
</dbReference>
<dbReference type="SMART" id="SM00986">
    <property type="entry name" value="UDG"/>
    <property type="match status" value="1"/>
</dbReference>
<dbReference type="eggNOG" id="COG3663">
    <property type="taxonomic scope" value="Bacteria"/>
</dbReference>
<accession>Q82UD2</accession>
<protein>
    <recommendedName>
        <fullName evidence="1">Uracil-DNA glycosylase-like domain-containing protein</fullName>
    </recommendedName>
</protein>
<dbReference type="RefSeq" id="WP_011112124.1">
    <property type="nucleotide sequence ID" value="NC_004757.1"/>
</dbReference>
<reference evidence="2 3" key="1">
    <citation type="journal article" date="2003" name="J. Bacteriol.">
        <title>Complete genome sequence of the ammonia-oxidizing bacterium and obligate chemolithoautotroph Nitrosomonas europaea.</title>
        <authorList>
            <person name="Chain P."/>
            <person name="Lamerdin J."/>
            <person name="Larimer F."/>
            <person name="Regala W."/>
            <person name="Land M."/>
            <person name="Hauser L."/>
            <person name="Hooper A."/>
            <person name="Klotz M."/>
            <person name="Norton J."/>
            <person name="Sayavedra-Soto L."/>
            <person name="Arciero D."/>
            <person name="Hommes N."/>
            <person name="Whittaker M."/>
            <person name="Arp D."/>
        </authorList>
    </citation>
    <scope>NUCLEOTIDE SEQUENCE [LARGE SCALE GENOMIC DNA]</scope>
    <source>
        <strain evidence="3">ATCC 19718 / CIP 103999 / KCTC 2705 / NBRC 14298</strain>
    </source>
</reference>
<dbReference type="Proteomes" id="UP000001416">
    <property type="component" value="Chromosome"/>
</dbReference>
<dbReference type="Gene3D" id="3.40.470.10">
    <property type="entry name" value="Uracil-DNA glycosylase-like domain"/>
    <property type="match status" value="1"/>
</dbReference>
<gene>
    <name evidence="2" type="ordered locus">NE1560</name>
</gene>
<proteinExistence type="predicted"/>
<dbReference type="KEGG" id="neu:NE1560"/>
<dbReference type="SUPFAM" id="SSF52141">
    <property type="entry name" value="Uracil-DNA glycosylase-like"/>
    <property type="match status" value="1"/>
</dbReference>
<keyword evidence="3" id="KW-1185">Reference proteome</keyword>
<dbReference type="GeneID" id="87104728"/>
<dbReference type="InterPro" id="IPR026353">
    <property type="entry name" value="Hypoxan-DNA_Glyclase"/>
</dbReference>
<name>Q82UD2_NITEU</name>
<dbReference type="CDD" id="cd10032">
    <property type="entry name" value="UDG-F6_HDG"/>
    <property type="match status" value="1"/>
</dbReference>
<organism evidence="2 3">
    <name type="scientific">Nitrosomonas europaea (strain ATCC 19718 / CIP 103999 / KCTC 2705 / NBRC 14298)</name>
    <dbReference type="NCBI Taxonomy" id="228410"/>
    <lineage>
        <taxon>Bacteria</taxon>
        <taxon>Pseudomonadati</taxon>
        <taxon>Pseudomonadota</taxon>
        <taxon>Betaproteobacteria</taxon>
        <taxon>Nitrosomonadales</taxon>
        <taxon>Nitrosomonadaceae</taxon>
        <taxon>Nitrosomonas</taxon>
    </lineage>
</organism>
<dbReference type="STRING" id="228410.NE1560"/>
<dbReference type="PhylomeDB" id="Q82UD2"/>
<dbReference type="InterPro" id="IPR036895">
    <property type="entry name" value="Uracil-DNA_glycosylase-like_sf"/>
</dbReference>
<dbReference type="SMART" id="SM00987">
    <property type="entry name" value="UreE_C"/>
    <property type="match status" value="1"/>
</dbReference>